<evidence type="ECO:0000313" key="3">
    <source>
        <dbReference type="Proteomes" id="UP001219525"/>
    </source>
</evidence>
<keyword evidence="3" id="KW-1185">Reference proteome</keyword>
<dbReference type="SUPFAM" id="SSF48452">
    <property type="entry name" value="TPR-like"/>
    <property type="match status" value="1"/>
</dbReference>
<name>A0AAD6UNR8_9AGAR</name>
<dbReference type="Gene3D" id="1.25.40.10">
    <property type="entry name" value="Tetratricopeptide repeat domain"/>
    <property type="match status" value="3"/>
</dbReference>
<sequence length="1380" mass="152779">MQMFSQFIINEKIILQAVPVNSEGDQNLWEMRVEYKIPVHIHTLLVAIMRHSKTQGTRLLGSIKLERGQLLASMKQKSSGFSLGLVKVNNDGPSLEFSARFSISKSPTMSSKHPHEAHVAGNDTNSLNSRLITTRLMQMYRNQIPIDSLELLTMHEGILLLSNQPEDRVQLLYMVGRIFLRQYRTSQVMDDLNQAVCAHNDAVREGPLGNESLGPLGIVLLNRFEQVGDIGDLKKAVFMLEAAVEISPDGDPNKFTRLNNLGIALGYQFNNLGELNDLNKSVMVYERAVKLIPDAHQEKLAFLSNLGSSLASRFERLGNLEDLKRSVVIFEEVVGLTPDNHPNKALWLGNLANSVLTRFDWLGDLGDLKLSVLMFQESVRLTPDDHTKKASRLNNLGSSLHTQFERLGDLDDVNKSVQLLEQALRLTTVGHPERPLVTGNLGRFLLSRFKRLGNISDLTQSVLRFEESVRLTPGGHQDEPLRLNGLGDSLLSRFQQVGNITDIERAVQIFDKAVELTPDSHPEKSSRLNSLGISLCHRFDRLCGPIDINKAVSIFQHSIELTPDDHPDKISRLNHRARSLLIRFVLSGNLGDLNDSVMMFEEGARFIPVDHPEKPSAIDSLGSALLRRFQQIGDLGDLNRSVLMYEEGVKLTPDDHPAKVGRLSNLGVSLRHRFSRVKNLDDINKSVLLLEEVLSLTSDGHPERSSAFTNLGNSLLRRFESLGHIQDLDRSVLMLKEAVQLSPDDHPGKPSLLNNLGNSLSVRFAKIGALDDINNSVLMQKSAVGLTPDGHPSKPRWMVNLGNSLFRRFERLQEPDDFYEMIVQYSSAAGSTTGPASVRFYGAMKWAEHAQNSQHTSLLDAYSAALGLLHELAWLGLSITDRHHQILQAGAVVRGAAAAAIAASQPSMAVEWLEQGRAIIWGQLLSLRTPVDALKKKHPKHAEDLIFLSTQLEGAGTQLSALEAATAAKQPSLQNTAEQYHLYADKRESLLKEIRTFEGFDRFLLPKPISELSLAAYQGPVIILNASEVRCDALVIMPGLDEIMHVQLPDFTFHDAQSLAKSLQYLISPSGRSDRLFGRVEGHIVPEEKFALILSQLWVKVVKPVLDGIAMTTPSKDNPPRVWWCLTGPLTFLPIHAAGLYGKDEAFGSKLSDFAISSYTPSLNALIQGFRPGSQSQKRFQLLAVAQPSAAGQSYIPGTQDEINHIQRLASGKLPILRLEEDMATIESVQHGMKESSWVHFACHGVQNASNPTESALLLAGHSRLTLSSIIKLFLPHADFAFLSACQTATGDSDLQEESVHLAAGMLLAGYRGVIATMWSIMDNDAPQVANDVYEHIFKTSPADPTHAAEALHHAVRKLREASNGRKSFFHWVPFIHVGV</sequence>
<evidence type="ECO:0000313" key="2">
    <source>
        <dbReference type="EMBL" id="KAJ7189599.1"/>
    </source>
</evidence>
<accession>A0AAD6UNR8</accession>
<reference evidence="2" key="1">
    <citation type="submission" date="2023-03" db="EMBL/GenBank/DDBJ databases">
        <title>Massive genome expansion in bonnet fungi (Mycena s.s.) driven by repeated elements and novel gene families across ecological guilds.</title>
        <authorList>
            <consortium name="Lawrence Berkeley National Laboratory"/>
            <person name="Harder C.B."/>
            <person name="Miyauchi S."/>
            <person name="Viragh M."/>
            <person name="Kuo A."/>
            <person name="Thoen E."/>
            <person name="Andreopoulos B."/>
            <person name="Lu D."/>
            <person name="Skrede I."/>
            <person name="Drula E."/>
            <person name="Henrissat B."/>
            <person name="Morin E."/>
            <person name="Kohler A."/>
            <person name="Barry K."/>
            <person name="LaButti K."/>
            <person name="Morin E."/>
            <person name="Salamov A."/>
            <person name="Lipzen A."/>
            <person name="Mereny Z."/>
            <person name="Hegedus B."/>
            <person name="Baldrian P."/>
            <person name="Stursova M."/>
            <person name="Weitz H."/>
            <person name="Taylor A."/>
            <person name="Grigoriev I.V."/>
            <person name="Nagy L.G."/>
            <person name="Martin F."/>
            <person name="Kauserud H."/>
        </authorList>
    </citation>
    <scope>NUCLEOTIDE SEQUENCE</scope>
    <source>
        <strain evidence="2">9144</strain>
    </source>
</reference>
<dbReference type="Pfam" id="PF12770">
    <property type="entry name" value="CHAT"/>
    <property type="match status" value="1"/>
</dbReference>
<gene>
    <name evidence="2" type="ORF">GGX14DRAFT_701992</name>
</gene>
<proteinExistence type="predicted"/>
<dbReference type="PANTHER" id="PTHR19959:SF119">
    <property type="entry name" value="FUNGAL LIPASE-LIKE DOMAIN-CONTAINING PROTEIN"/>
    <property type="match status" value="1"/>
</dbReference>
<evidence type="ECO:0000259" key="1">
    <source>
        <dbReference type="Pfam" id="PF12770"/>
    </source>
</evidence>
<organism evidence="2 3">
    <name type="scientific">Mycena pura</name>
    <dbReference type="NCBI Taxonomy" id="153505"/>
    <lineage>
        <taxon>Eukaryota</taxon>
        <taxon>Fungi</taxon>
        <taxon>Dikarya</taxon>
        <taxon>Basidiomycota</taxon>
        <taxon>Agaricomycotina</taxon>
        <taxon>Agaricomycetes</taxon>
        <taxon>Agaricomycetidae</taxon>
        <taxon>Agaricales</taxon>
        <taxon>Marasmiineae</taxon>
        <taxon>Mycenaceae</taxon>
        <taxon>Mycena</taxon>
    </lineage>
</organism>
<protein>
    <submittedName>
        <fullName evidence="2">TPR-like protein</fullName>
    </submittedName>
</protein>
<dbReference type="InterPro" id="IPR011990">
    <property type="entry name" value="TPR-like_helical_dom_sf"/>
</dbReference>
<dbReference type="Proteomes" id="UP001219525">
    <property type="component" value="Unassembled WGS sequence"/>
</dbReference>
<comment type="caution">
    <text evidence="2">The sequence shown here is derived from an EMBL/GenBank/DDBJ whole genome shotgun (WGS) entry which is preliminary data.</text>
</comment>
<dbReference type="InterPro" id="IPR024983">
    <property type="entry name" value="CHAT_dom"/>
</dbReference>
<dbReference type="PANTHER" id="PTHR19959">
    <property type="entry name" value="KINESIN LIGHT CHAIN"/>
    <property type="match status" value="1"/>
</dbReference>
<feature type="domain" description="CHAT" evidence="1">
    <location>
        <begin position="1094"/>
        <end position="1379"/>
    </location>
</feature>
<dbReference type="EMBL" id="JARJCW010000172">
    <property type="protein sequence ID" value="KAJ7189599.1"/>
    <property type="molecule type" value="Genomic_DNA"/>
</dbReference>